<dbReference type="STRING" id="634771.SAMN04488128_102696"/>
<dbReference type="OrthoDB" id="1118205at2"/>
<evidence type="ECO:0008006" key="4">
    <source>
        <dbReference type="Google" id="ProtNLM"/>
    </source>
</evidence>
<sequence length="267" mass="30752">MKYKLYPSLLLLLFCTVSAFAQENTDSTDQKKTADSRIAISFGKYPKKRDKSYVTSGLSGMLSFADMKQNGEHMRNIPRFSFILNYHVNYNKDFTRHFGAFTGLEFKNIGLISKPADSLKLKQRVYTLGVPIGFKIGDVTGGDFFFFGGELDLAFNYKEKQFVDGKKVHKFNEWFSDRTPLIMPSLFAGLRVHGFGVKVQYYPQNFFNRDFSYGAGVNKVYPYRNTDANLVFVTFGYTFNGVKYFKVPKKRHFMKMKSGKAEIEVNY</sequence>
<evidence type="ECO:0000256" key="1">
    <source>
        <dbReference type="SAM" id="SignalP"/>
    </source>
</evidence>
<dbReference type="Proteomes" id="UP000190367">
    <property type="component" value="Unassembled WGS sequence"/>
</dbReference>
<dbReference type="RefSeq" id="WP_078669214.1">
    <property type="nucleotide sequence ID" value="NZ_FUWZ01000002.1"/>
</dbReference>
<proteinExistence type="predicted"/>
<keyword evidence="1" id="KW-0732">Signal</keyword>
<evidence type="ECO:0000313" key="2">
    <source>
        <dbReference type="EMBL" id="SKA09047.1"/>
    </source>
</evidence>
<organism evidence="2 3">
    <name type="scientific">Chitinophaga eiseniae</name>
    <dbReference type="NCBI Taxonomy" id="634771"/>
    <lineage>
        <taxon>Bacteria</taxon>
        <taxon>Pseudomonadati</taxon>
        <taxon>Bacteroidota</taxon>
        <taxon>Chitinophagia</taxon>
        <taxon>Chitinophagales</taxon>
        <taxon>Chitinophagaceae</taxon>
        <taxon>Chitinophaga</taxon>
    </lineage>
</organism>
<feature type="signal peptide" evidence="1">
    <location>
        <begin position="1"/>
        <end position="21"/>
    </location>
</feature>
<keyword evidence="3" id="KW-1185">Reference proteome</keyword>
<evidence type="ECO:0000313" key="3">
    <source>
        <dbReference type="Proteomes" id="UP000190367"/>
    </source>
</evidence>
<protein>
    <recommendedName>
        <fullName evidence="4">Outer membrane protein beta-barrel domain-containing protein</fullName>
    </recommendedName>
</protein>
<gene>
    <name evidence="2" type="ORF">SAMN04488128_102696</name>
</gene>
<name>A0A1T4QZM3_9BACT</name>
<dbReference type="AlphaFoldDB" id="A0A1T4QZM3"/>
<dbReference type="EMBL" id="FUWZ01000002">
    <property type="protein sequence ID" value="SKA09047.1"/>
    <property type="molecule type" value="Genomic_DNA"/>
</dbReference>
<accession>A0A1T4QZM3</accession>
<feature type="chain" id="PRO_5012052299" description="Outer membrane protein beta-barrel domain-containing protein" evidence="1">
    <location>
        <begin position="22"/>
        <end position="267"/>
    </location>
</feature>
<reference evidence="3" key="1">
    <citation type="submission" date="2017-02" db="EMBL/GenBank/DDBJ databases">
        <authorList>
            <person name="Varghese N."/>
            <person name="Submissions S."/>
        </authorList>
    </citation>
    <scope>NUCLEOTIDE SEQUENCE [LARGE SCALE GENOMIC DNA]</scope>
    <source>
        <strain evidence="3">DSM 22224</strain>
    </source>
</reference>